<evidence type="ECO:0000313" key="1">
    <source>
        <dbReference type="EMBL" id="MET9850972.1"/>
    </source>
</evidence>
<protein>
    <submittedName>
        <fullName evidence="1">Uncharacterized protein</fullName>
    </submittedName>
</protein>
<keyword evidence="2" id="KW-1185">Reference proteome</keyword>
<reference evidence="1 2" key="1">
    <citation type="submission" date="2024-06" db="EMBL/GenBank/DDBJ databases">
        <title>The Natural Products Discovery Center: Release of the First 8490 Sequenced Strains for Exploring Actinobacteria Biosynthetic Diversity.</title>
        <authorList>
            <person name="Kalkreuter E."/>
            <person name="Kautsar S.A."/>
            <person name="Yang D."/>
            <person name="Bader C.D."/>
            <person name="Teijaro C.N."/>
            <person name="Fluegel L."/>
            <person name="Davis C.M."/>
            <person name="Simpson J.R."/>
            <person name="Lauterbach L."/>
            <person name="Steele A.D."/>
            <person name="Gui C."/>
            <person name="Meng S."/>
            <person name="Li G."/>
            <person name="Viehrig K."/>
            <person name="Ye F."/>
            <person name="Su P."/>
            <person name="Kiefer A.F."/>
            <person name="Nichols A."/>
            <person name="Cepeda A.J."/>
            <person name="Yan W."/>
            <person name="Fan B."/>
            <person name="Jiang Y."/>
            <person name="Adhikari A."/>
            <person name="Zheng C.-J."/>
            <person name="Schuster L."/>
            <person name="Cowan T.M."/>
            <person name="Smanski M.J."/>
            <person name="Chevrette M.G."/>
            <person name="De Carvalho L.P.S."/>
            <person name="Shen B."/>
        </authorList>
    </citation>
    <scope>NUCLEOTIDE SEQUENCE [LARGE SCALE GENOMIC DNA]</scope>
    <source>
        <strain evidence="1 2">NPDC006434</strain>
    </source>
</reference>
<sequence>MAVAAAAVHDAPAQLDLRPGDLVAFATTMEAVIAGNTGHPHVRRRTPLPHDPS</sequence>
<dbReference type="Proteomes" id="UP001550210">
    <property type="component" value="Unassembled WGS sequence"/>
</dbReference>
<accession>A0ABV2VC74</accession>
<dbReference type="RefSeq" id="WP_355404572.1">
    <property type="nucleotide sequence ID" value="NZ_JBEGHN010000012.1"/>
</dbReference>
<comment type="caution">
    <text evidence="1">The sequence shown here is derived from an EMBL/GenBank/DDBJ whole genome shotgun (WGS) entry which is preliminary data.</text>
</comment>
<dbReference type="EMBL" id="JBEXPZ010000092">
    <property type="protein sequence ID" value="MET9850972.1"/>
    <property type="molecule type" value="Genomic_DNA"/>
</dbReference>
<name>A0ABV2VC74_9ACTN</name>
<gene>
    <name evidence="1" type="ORF">ABZZ21_41825</name>
</gene>
<proteinExistence type="predicted"/>
<organism evidence="1 2">
    <name type="scientific">Streptomyces ossamyceticus</name>
    <dbReference type="NCBI Taxonomy" id="249581"/>
    <lineage>
        <taxon>Bacteria</taxon>
        <taxon>Bacillati</taxon>
        <taxon>Actinomycetota</taxon>
        <taxon>Actinomycetes</taxon>
        <taxon>Kitasatosporales</taxon>
        <taxon>Streptomycetaceae</taxon>
        <taxon>Streptomyces</taxon>
    </lineage>
</organism>
<evidence type="ECO:0000313" key="2">
    <source>
        <dbReference type="Proteomes" id="UP001550210"/>
    </source>
</evidence>